<dbReference type="GO" id="GO:0020037">
    <property type="term" value="F:heme binding"/>
    <property type="evidence" value="ECO:0007669"/>
    <property type="project" value="InterPro"/>
</dbReference>
<feature type="transmembrane region" description="Helical" evidence="5">
    <location>
        <begin position="7"/>
        <end position="24"/>
    </location>
</feature>
<dbReference type="InterPro" id="IPR009056">
    <property type="entry name" value="Cyt_c-like_dom"/>
</dbReference>
<evidence type="ECO:0000259" key="6">
    <source>
        <dbReference type="PROSITE" id="PS51007"/>
    </source>
</evidence>
<evidence type="ECO:0000256" key="1">
    <source>
        <dbReference type="ARBA" id="ARBA00022617"/>
    </source>
</evidence>
<protein>
    <submittedName>
        <fullName evidence="7">Cytochrome C</fullName>
    </submittedName>
</protein>
<evidence type="ECO:0000256" key="3">
    <source>
        <dbReference type="ARBA" id="ARBA00023004"/>
    </source>
</evidence>
<evidence type="ECO:0000256" key="2">
    <source>
        <dbReference type="ARBA" id="ARBA00022723"/>
    </source>
</evidence>
<dbReference type="PANTHER" id="PTHR33751:SF1">
    <property type="entry name" value="CBB3-TYPE CYTOCHROME C OXIDASE SUBUNIT FIXP"/>
    <property type="match status" value="1"/>
</dbReference>
<dbReference type="InterPro" id="IPR032858">
    <property type="entry name" value="CcoP_N"/>
</dbReference>
<dbReference type="Pfam" id="PF14715">
    <property type="entry name" value="FixP_N"/>
    <property type="match status" value="1"/>
</dbReference>
<feature type="domain" description="Cytochrome c" evidence="6">
    <location>
        <begin position="182"/>
        <end position="267"/>
    </location>
</feature>
<gene>
    <name evidence="7" type="ORF">DRF58_06400</name>
</gene>
<keyword evidence="1 4" id="KW-0349">Heme</keyword>
<dbReference type="Proteomes" id="UP000256326">
    <property type="component" value="Unassembled WGS sequence"/>
</dbReference>
<keyword evidence="3 4" id="KW-0408">Iron</keyword>
<dbReference type="RefSeq" id="WP_116033978.1">
    <property type="nucleotide sequence ID" value="NZ_JBHLVV010000052.1"/>
</dbReference>
<dbReference type="Gene3D" id="1.10.760.10">
    <property type="entry name" value="Cytochrome c-like domain"/>
    <property type="match status" value="1"/>
</dbReference>
<evidence type="ECO:0000313" key="7">
    <source>
        <dbReference type="EMBL" id="REC71442.1"/>
    </source>
</evidence>
<keyword evidence="8" id="KW-1185">Reference proteome</keyword>
<name>A0A3D9D094_9FLAO</name>
<dbReference type="InterPro" id="IPR036909">
    <property type="entry name" value="Cyt_c-like_dom_sf"/>
</dbReference>
<reference evidence="7 8" key="1">
    <citation type="journal article" date="2006" name="Int. J. Syst. Evol. Microbiol.">
        <title>Chryseobacterium hispanicum sp. nov., isolated from the drinking water distribution system of Sevilla, Spain.</title>
        <authorList>
            <person name="Gallego V."/>
            <person name="Garcia M.T."/>
            <person name="Ventosa A."/>
        </authorList>
    </citation>
    <scope>NUCLEOTIDE SEQUENCE [LARGE SCALE GENOMIC DNA]</scope>
    <source>
        <strain evidence="7 8">KCTC 22104</strain>
    </source>
</reference>
<evidence type="ECO:0000256" key="5">
    <source>
        <dbReference type="SAM" id="Phobius"/>
    </source>
</evidence>
<feature type="transmembrane region" description="Helical" evidence="5">
    <location>
        <begin position="120"/>
        <end position="141"/>
    </location>
</feature>
<dbReference type="SUPFAM" id="SSF46626">
    <property type="entry name" value="Cytochrome c"/>
    <property type="match status" value="1"/>
</dbReference>
<organism evidence="7 8">
    <name type="scientific">Epilithonimonas hispanica</name>
    <dbReference type="NCBI Taxonomy" id="358687"/>
    <lineage>
        <taxon>Bacteria</taxon>
        <taxon>Pseudomonadati</taxon>
        <taxon>Bacteroidota</taxon>
        <taxon>Flavobacteriia</taxon>
        <taxon>Flavobacteriales</taxon>
        <taxon>Weeksellaceae</taxon>
        <taxon>Chryseobacterium group</taxon>
        <taxon>Epilithonimonas</taxon>
    </lineage>
</organism>
<dbReference type="Pfam" id="PF13442">
    <property type="entry name" value="Cytochrome_CBB3"/>
    <property type="match status" value="1"/>
</dbReference>
<evidence type="ECO:0000313" key="8">
    <source>
        <dbReference type="Proteomes" id="UP000256326"/>
    </source>
</evidence>
<keyword evidence="5" id="KW-0472">Membrane</keyword>
<dbReference type="OrthoDB" id="9811281at2"/>
<feature type="transmembrane region" description="Helical" evidence="5">
    <location>
        <begin position="30"/>
        <end position="49"/>
    </location>
</feature>
<dbReference type="AlphaFoldDB" id="A0A3D9D094"/>
<dbReference type="EMBL" id="QNUG01000010">
    <property type="protein sequence ID" value="REC71442.1"/>
    <property type="molecule type" value="Genomic_DNA"/>
</dbReference>
<dbReference type="PROSITE" id="PS51007">
    <property type="entry name" value="CYTC"/>
    <property type="match status" value="1"/>
</dbReference>
<dbReference type="GO" id="GO:0046872">
    <property type="term" value="F:metal ion binding"/>
    <property type="evidence" value="ECO:0007669"/>
    <property type="project" value="UniProtKB-KW"/>
</dbReference>
<dbReference type="InterPro" id="IPR050597">
    <property type="entry name" value="Cytochrome_c_Oxidase_Subunit"/>
</dbReference>
<accession>A0A3D9D094</accession>
<dbReference type="PANTHER" id="PTHR33751">
    <property type="entry name" value="CBB3-TYPE CYTOCHROME C OXIDASE SUBUNIT FIXP"/>
    <property type="match status" value="1"/>
</dbReference>
<sequence length="291" mass="33082">MKTRTPISIYIVAAVISIFIVFEMSDDSNYLLTPLFWGLIVVVILLLFIMNSIGDLVENANFKLLSDEEKQEYLKEKSIPYFKKLWDSAFKKQSAKEEKEILIDHGFDGITELDNQLPKWWLGLFYFTIASCVVYLFAFAFTDYAHPDVEYQDEAKFQLASIKEYEKTAPAIDLETATYNAENIAEGEQIFKTNCVSCHSDAGKGGIGPNLTDKKWINIKQKSLFKNVFWMLENGSPNNPTMRPFIKDGVITGRDAEKVAAYIYHINQEKSPITEAQGGAAPQGEEAHWQE</sequence>
<evidence type="ECO:0000256" key="4">
    <source>
        <dbReference type="PROSITE-ProRule" id="PRU00433"/>
    </source>
</evidence>
<keyword evidence="2 4" id="KW-0479">Metal-binding</keyword>
<comment type="caution">
    <text evidence="7">The sequence shown here is derived from an EMBL/GenBank/DDBJ whole genome shotgun (WGS) entry which is preliminary data.</text>
</comment>
<keyword evidence="5" id="KW-0812">Transmembrane</keyword>
<dbReference type="Gene3D" id="6.10.280.130">
    <property type="match status" value="1"/>
</dbReference>
<proteinExistence type="predicted"/>
<keyword evidence="5" id="KW-1133">Transmembrane helix</keyword>
<dbReference type="InterPro" id="IPR038414">
    <property type="entry name" value="CcoP_N_sf"/>
</dbReference>
<dbReference type="GO" id="GO:0009055">
    <property type="term" value="F:electron transfer activity"/>
    <property type="evidence" value="ECO:0007669"/>
    <property type="project" value="InterPro"/>
</dbReference>